<feature type="domain" description="RNase III" evidence="2">
    <location>
        <begin position="10"/>
        <end position="138"/>
    </location>
</feature>
<reference evidence="4" key="1">
    <citation type="journal article" date="2017" name="Genome Biol.">
        <title>Comparative genomics reveals high biological diversity and specific adaptations in the industrially and medically important fungal genus Aspergillus.</title>
        <authorList>
            <person name="de Vries R.P."/>
            <person name="Riley R."/>
            <person name="Wiebenga A."/>
            <person name="Aguilar-Osorio G."/>
            <person name="Amillis S."/>
            <person name="Uchima C.A."/>
            <person name="Anderluh G."/>
            <person name="Asadollahi M."/>
            <person name="Askin M."/>
            <person name="Barry K."/>
            <person name="Battaglia E."/>
            <person name="Bayram O."/>
            <person name="Benocci T."/>
            <person name="Braus-Stromeyer S.A."/>
            <person name="Caldana C."/>
            <person name="Canovas D."/>
            <person name="Cerqueira G.C."/>
            <person name="Chen F."/>
            <person name="Chen W."/>
            <person name="Choi C."/>
            <person name="Clum A."/>
            <person name="Dos Santos R.A."/>
            <person name="Damasio A.R."/>
            <person name="Diallinas G."/>
            <person name="Emri T."/>
            <person name="Fekete E."/>
            <person name="Flipphi M."/>
            <person name="Freyberg S."/>
            <person name="Gallo A."/>
            <person name="Gournas C."/>
            <person name="Habgood R."/>
            <person name="Hainaut M."/>
            <person name="Harispe M.L."/>
            <person name="Henrissat B."/>
            <person name="Hilden K.S."/>
            <person name="Hope R."/>
            <person name="Hossain A."/>
            <person name="Karabika E."/>
            <person name="Karaffa L."/>
            <person name="Karanyi Z."/>
            <person name="Krasevec N."/>
            <person name="Kuo A."/>
            <person name="Kusch H."/>
            <person name="LaButti K."/>
            <person name="Lagendijk E.L."/>
            <person name="Lapidus A."/>
            <person name="Levasseur A."/>
            <person name="Lindquist E."/>
            <person name="Lipzen A."/>
            <person name="Logrieco A.F."/>
            <person name="MacCabe A."/>
            <person name="Maekelae M.R."/>
            <person name="Malavazi I."/>
            <person name="Melin P."/>
            <person name="Meyer V."/>
            <person name="Mielnichuk N."/>
            <person name="Miskei M."/>
            <person name="Molnar A.P."/>
            <person name="Mule G."/>
            <person name="Ngan C.Y."/>
            <person name="Orejas M."/>
            <person name="Orosz E."/>
            <person name="Ouedraogo J.P."/>
            <person name="Overkamp K.M."/>
            <person name="Park H.-S."/>
            <person name="Perrone G."/>
            <person name="Piumi F."/>
            <person name="Punt P.J."/>
            <person name="Ram A.F."/>
            <person name="Ramon A."/>
            <person name="Rauscher S."/>
            <person name="Record E."/>
            <person name="Riano-Pachon D.M."/>
            <person name="Robert V."/>
            <person name="Roehrig J."/>
            <person name="Ruller R."/>
            <person name="Salamov A."/>
            <person name="Salih N.S."/>
            <person name="Samson R.A."/>
            <person name="Sandor E."/>
            <person name="Sanguinetti M."/>
            <person name="Schuetze T."/>
            <person name="Sepcic K."/>
            <person name="Shelest E."/>
            <person name="Sherlock G."/>
            <person name="Sophianopoulou V."/>
            <person name="Squina F.M."/>
            <person name="Sun H."/>
            <person name="Susca A."/>
            <person name="Todd R.B."/>
            <person name="Tsang A."/>
            <person name="Unkles S.E."/>
            <person name="van de Wiele N."/>
            <person name="van Rossen-Uffink D."/>
            <person name="Oliveira J.V."/>
            <person name="Vesth T.C."/>
            <person name="Visser J."/>
            <person name="Yu J.-H."/>
            <person name="Zhou M."/>
            <person name="Andersen M.R."/>
            <person name="Archer D.B."/>
            <person name="Baker S.E."/>
            <person name="Benoit I."/>
            <person name="Brakhage A.A."/>
            <person name="Braus G.H."/>
            <person name="Fischer R."/>
            <person name="Frisvad J.C."/>
            <person name="Goldman G.H."/>
            <person name="Houbraken J."/>
            <person name="Oakley B."/>
            <person name="Pocsi I."/>
            <person name="Scazzocchio C."/>
            <person name="Seiboth B."/>
            <person name="vanKuyk P.A."/>
            <person name="Wortman J."/>
            <person name="Dyer P.S."/>
            <person name="Grigoriev I.V."/>
        </authorList>
    </citation>
    <scope>NUCLEOTIDE SEQUENCE [LARGE SCALE GENOMIC DNA]</scope>
    <source>
        <strain evidence="4">CBS 516.65</strain>
    </source>
</reference>
<dbReference type="AlphaFoldDB" id="A0A1L9V710"/>
<evidence type="ECO:0000313" key="4">
    <source>
        <dbReference type="Proteomes" id="UP000184300"/>
    </source>
</evidence>
<dbReference type="SMART" id="SM00535">
    <property type="entry name" value="RIBOc"/>
    <property type="match status" value="1"/>
</dbReference>
<dbReference type="GO" id="GO:0006364">
    <property type="term" value="P:rRNA processing"/>
    <property type="evidence" value="ECO:0007669"/>
    <property type="project" value="TreeGrafter"/>
</dbReference>
<dbReference type="GO" id="GO:0005654">
    <property type="term" value="C:nucleoplasm"/>
    <property type="evidence" value="ECO:0007669"/>
    <property type="project" value="TreeGrafter"/>
</dbReference>
<dbReference type="VEuPathDB" id="FungiDB:ASPGLDRAFT_52508"/>
<dbReference type="Gene3D" id="1.10.1520.10">
    <property type="entry name" value="Ribonuclease III domain"/>
    <property type="match status" value="1"/>
</dbReference>
<gene>
    <name evidence="3" type="ORF">ASPGLDRAFT_52508</name>
</gene>
<sequence length="265" mass="29758">MHRENLHDASNILEGESGLPVLPLILDEGLQKAVFTHPGLDNNNKTTYDRLEILGDAYIELIATKLVWDKFQDIPSGRISQIRELLVKNETLSEYATRYGFDRRASVPQGYLDQPKRWTKTKGDIFEAYVAAVILSNRDGGFKLVESWLTQLWLPKLTELGIQKSTLQAKEALSKKVMAKGVKLDYIDELPPVASKGGMQTFFLGVYFTGWGWDRKHLGSGQGRNKAIAGDEAAKQALRNNPLIDEIAEKKRLIGTETKTKSRVD</sequence>
<dbReference type="PROSITE" id="PS50142">
    <property type="entry name" value="RNASE_3_2"/>
    <property type="match status" value="1"/>
</dbReference>
<dbReference type="InterPro" id="IPR000999">
    <property type="entry name" value="RNase_III_dom"/>
</dbReference>
<dbReference type="InterPro" id="IPR036389">
    <property type="entry name" value="RNase_III_sf"/>
</dbReference>
<dbReference type="PANTHER" id="PTHR11207">
    <property type="entry name" value="RIBONUCLEASE III"/>
    <property type="match status" value="1"/>
</dbReference>
<dbReference type="GO" id="GO:0004525">
    <property type="term" value="F:ribonuclease III activity"/>
    <property type="evidence" value="ECO:0007669"/>
    <property type="project" value="InterPro"/>
</dbReference>
<dbReference type="Pfam" id="PF00636">
    <property type="entry name" value="Ribonuclease_3"/>
    <property type="match status" value="1"/>
</dbReference>
<protein>
    <recommendedName>
        <fullName evidence="2">RNase III domain-containing protein</fullName>
    </recommendedName>
</protein>
<keyword evidence="4" id="KW-1185">Reference proteome</keyword>
<proteinExistence type="predicted"/>
<dbReference type="GO" id="GO:0006369">
    <property type="term" value="P:termination of RNA polymerase II transcription"/>
    <property type="evidence" value="ECO:0007669"/>
    <property type="project" value="TreeGrafter"/>
</dbReference>
<dbReference type="EMBL" id="KV878916">
    <property type="protein sequence ID" value="OJJ79691.1"/>
    <property type="molecule type" value="Genomic_DNA"/>
</dbReference>
<dbReference type="GO" id="GO:0034475">
    <property type="term" value="P:U4 snRNA 3'-end processing"/>
    <property type="evidence" value="ECO:0007669"/>
    <property type="project" value="TreeGrafter"/>
</dbReference>
<dbReference type="GO" id="GO:0003723">
    <property type="term" value="F:RNA binding"/>
    <property type="evidence" value="ECO:0007669"/>
    <property type="project" value="UniProtKB-KW"/>
</dbReference>
<evidence type="ECO:0000313" key="3">
    <source>
        <dbReference type="EMBL" id="OJJ79691.1"/>
    </source>
</evidence>
<dbReference type="Proteomes" id="UP000184300">
    <property type="component" value="Unassembled WGS sequence"/>
</dbReference>
<dbReference type="STRING" id="1160497.A0A1L9V710"/>
<dbReference type="RefSeq" id="XP_022396389.1">
    <property type="nucleotide sequence ID" value="XM_022547773.1"/>
</dbReference>
<dbReference type="Gene3D" id="3.30.160.20">
    <property type="match status" value="1"/>
</dbReference>
<dbReference type="OrthoDB" id="2392202at2759"/>
<dbReference type="PANTHER" id="PTHR11207:SF0">
    <property type="entry name" value="RIBONUCLEASE 3"/>
    <property type="match status" value="1"/>
</dbReference>
<organism evidence="3 4">
    <name type="scientific">Aspergillus glaucus CBS 516.65</name>
    <dbReference type="NCBI Taxonomy" id="1160497"/>
    <lineage>
        <taxon>Eukaryota</taxon>
        <taxon>Fungi</taxon>
        <taxon>Dikarya</taxon>
        <taxon>Ascomycota</taxon>
        <taxon>Pezizomycotina</taxon>
        <taxon>Eurotiomycetes</taxon>
        <taxon>Eurotiomycetidae</taxon>
        <taxon>Eurotiales</taxon>
        <taxon>Aspergillaceae</taxon>
        <taxon>Aspergillus</taxon>
        <taxon>Aspergillus subgen. Aspergillus</taxon>
    </lineage>
</organism>
<name>A0A1L9V710_ASPGL</name>
<dbReference type="SUPFAM" id="SSF69065">
    <property type="entry name" value="RNase III domain-like"/>
    <property type="match status" value="1"/>
</dbReference>
<accession>A0A1L9V710</accession>
<keyword evidence="1" id="KW-0694">RNA-binding</keyword>
<dbReference type="CDD" id="cd00593">
    <property type="entry name" value="RIBOc"/>
    <property type="match status" value="1"/>
</dbReference>
<evidence type="ECO:0000259" key="2">
    <source>
        <dbReference type="PROSITE" id="PS50142"/>
    </source>
</evidence>
<dbReference type="SUPFAM" id="SSF54768">
    <property type="entry name" value="dsRNA-binding domain-like"/>
    <property type="match status" value="1"/>
</dbReference>
<evidence type="ECO:0000256" key="1">
    <source>
        <dbReference type="ARBA" id="ARBA00022884"/>
    </source>
</evidence>
<dbReference type="GeneID" id="34464034"/>